<keyword evidence="7" id="KW-1185">Reference proteome</keyword>
<sequence length="1229" mass="130468">MRLPFQRRRSTARQAQRLTFSLLGLAALAPSLSDAISFTPVESANLDFSKLGRIGVVGDFSGISLYEYEGQTERTRSTNGSESLLSQLPNGALGSLVSSDASIKALCAFELKNGEMQGVVIGGNFTSLNGTQSKAIALFNPNTTEITPLDGIEGEVNAVLCDQERDTVYVGGNFKGANSTNAIAWVGNEGWTNLPFAGFNGPVNAITKASNGHIIFGGTFTGLGNTSTPSTPNAQIINLSKANITAQSSSSKSGSSDPENIICSNGANSWLLKDDTAGYWDADFGFGFKPTKLRLWNTQQEDRGTKTFRFTAFPINGIMNLTYTDPDTGKNKTCTSECPLQDTAEYQDFYFVNRVGMNRFRISISDWYGNGGGLAGIELYHDDIFAYAIEDFNEPTCGSIENPSSATATGPWSVSPSFESDSEYLTAELTGDYSSKSASVVFYPNIIESGNYSVNMYTPGCIQDGSCLTRGRVNITGVMATSTDQDSNFTTTLYQTNNYDKYDQIYFGYIDQSSDSFKPAITLTPLAGQDLSTLTIVAQKVGFTLIDSTGGLNGLFDFNPSDAVVDTSSLQNSTINKLGASFDKASGVTALITDGDTTYVGGNFTSKDHDNILAIIKEEDVKTLDGGLNGQVVSMYLNGTKLFVGGDFSNTQNDSVTGMNNVAVYDTGEESWDALGAGVDGTVEYVVPLRVNITDDVPEIVIAFSGSFSECKAFDDNDAISVDGFAIWVPSKNNWLQGLDGALPGYSGVLTAAILDLPYDGGSLFAGSISSSQLGANSAATLSDEGFGQFPLKIKSQSTSSNSSSLSKRDTLSIDDTAGVVTGLFYDENDHNITVLAGHFTTTSSDGEEVNNIALIEGEKVTGLSSNISSDSTFLTLAMRGSTLFAGGKISGTIAGSSVSGLLSYNVESKSFNSQLPPLSGGNSTVSAIAVRPDSADVYVGGSFDTAGALDCPGLCTYDLDLDQWNRPGSKIRGSVSSLMWASKNDLVVGGNLTANGSDTLFLASWDAKKEVWSNFPGSDEIPGPVTVLAPASSGRDEIWISGISETNGSVFVMKYDGDKWQTAKPSLSSDSIIRGLQVFTVSKEHDKHDILDKKQVLMLTGSIDIPGFGLASAALFNGTAYTPYALTINSDNSPGSISSIFSQKDDFFSSSGSHLRLVFVILIGLAISLGLMFLLVLAGIILDRVRKRREGYAPAPTSMYDRGSGIQRVPPHELFESLGPGRSGAPRV</sequence>
<feature type="signal peptide" evidence="2">
    <location>
        <begin position="1"/>
        <end position="35"/>
    </location>
</feature>
<evidence type="ECO:0000256" key="1">
    <source>
        <dbReference type="SAM" id="Phobius"/>
    </source>
</evidence>
<dbReference type="PANTHER" id="PTHR31778">
    <property type="entry name" value="BUD SITE SELECTION PROTEIN RAX2"/>
    <property type="match status" value="1"/>
</dbReference>
<name>A0A9P8WG59_9HYPO</name>
<evidence type="ECO:0000259" key="3">
    <source>
        <dbReference type="Pfam" id="PF12768"/>
    </source>
</evidence>
<evidence type="ECO:0000313" key="7">
    <source>
        <dbReference type="Proteomes" id="UP000777438"/>
    </source>
</evidence>
<dbReference type="AlphaFoldDB" id="A0A9P8WG59"/>
<dbReference type="EMBL" id="JAGPYM010000002">
    <property type="protein sequence ID" value="KAH6898392.1"/>
    <property type="molecule type" value="Genomic_DNA"/>
</dbReference>
<dbReference type="OrthoDB" id="2503993at2759"/>
<keyword evidence="1" id="KW-0812">Transmembrane</keyword>
<dbReference type="InterPro" id="IPR048266">
    <property type="entry name" value="Rax2-like_second"/>
</dbReference>
<reference evidence="6 7" key="1">
    <citation type="journal article" date="2021" name="Nat. Commun.">
        <title>Genetic determinants of endophytism in the Arabidopsis root mycobiome.</title>
        <authorList>
            <person name="Mesny F."/>
            <person name="Miyauchi S."/>
            <person name="Thiergart T."/>
            <person name="Pickel B."/>
            <person name="Atanasova L."/>
            <person name="Karlsson M."/>
            <person name="Huettel B."/>
            <person name="Barry K.W."/>
            <person name="Haridas S."/>
            <person name="Chen C."/>
            <person name="Bauer D."/>
            <person name="Andreopoulos W."/>
            <person name="Pangilinan J."/>
            <person name="LaButti K."/>
            <person name="Riley R."/>
            <person name="Lipzen A."/>
            <person name="Clum A."/>
            <person name="Drula E."/>
            <person name="Henrissat B."/>
            <person name="Kohler A."/>
            <person name="Grigoriev I.V."/>
            <person name="Martin F.M."/>
            <person name="Hacquard S."/>
        </authorList>
    </citation>
    <scope>NUCLEOTIDE SEQUENCE [LARGE SCALE GENOMIC DNA]</scope>
    <source>
        <strain evidence="6 7">MPI-CAGE-CH-0241</strain>
    </source>
</reference>
<comment type="caution">
    <text evidence="6">The sequence shown here is derived from an EMBL/GenBank/DDBJ whole genome shotgun (WGS) entry which is preliminary data.</text>
</comment>
<dbReference type="SUPFAM" id="SSF50965">
    <property type="entry name" value="Galactose oxidase, central domain"/>
    <property type="match status" value="1"/>
</dbReference>
<dbReference type="InterPro" id="IPR048265">
    <property type="entry name" value="Rax2-like_third"/>
</dbReference>
<keyword evidence="2" id="KW-0732">Signal</keyword>
<dbReference type="Pfam" id="PF20842">
    <property type="entry name" value="Rax2_2"/>
    <property type="match status" value="1"/>
</dbReference>
<dbReference type="GO" id="GO:1902929">
    <property type="term" value="C:plasma membrane of growing cell tip"/>
    <property type="evidence" value="ECO:0007669"/>
    <property type="project" value="TreeGrafter"/>
</dbReference>
<evidence type="ECO:0000313" key="6">
    <source>
        <dbReference type="EMBL" id="KAH6898392.1"/>
    </source>
</evidence>
<feature type="domain" description="Rax2-like C-terminal" evidence="3">
    <location>
        <begin position="902"/>
        <end position="1151"/>
    </location>
</feature>
<feature type="domain" description="Rax2-like third" evidence="5">
    <location>
        <begin position="385"/>
        <end position="546"/>
    </location>
</feature>
<evidence type="ECO:0000259" key="5">
    <source>
        <dbReference type="Pfam" id="PF20843"/>
    </source>
</evidence>
<dbReference type="PANTHER" id="PTHR31778:SF2">
    <property type="entry name" value="BUD SITE SELECTION PROTEIN RAX2"/>
    <property type="match status" value="1"/>
</dbReference>
<evidence type="ECO:0000256" key="2">
    <source>
        <dbReference type="SAM" id="SignalP"/>
    </source>
</evidence>
<dbReference type="Proteomes" id="UP000777438">
    <property type="component" value="Unassembled WGS sequence"/>
</dbReference>
<keyword evidence="1" id="KW-1133">Transmembrane helix</keyword>
<feature type="transmembrane region" description="Helical" evidence="1">
    <location>
        <begin position="1158"/>
        <end position="1183"/>
    </location>
</feature>
<dbReference type="Pfam" id="PF12768">
    <property type="entry name" value="Rax2"/>
    <property type="match status" value="1"/>
</dbReference>
<accession>A0A9P8WG59</accession>
<keyword evidence="1" id="KW-0472">Membrane</keyword>
<protein>
    <submittedName>
        <fullName evidence="6">Cortical protein marker for cell polarity-domain-containing protein</fullName>
    </submittedName>
</protein>
<dbReference type="InterPro" id="IPR011043">
    <property type="entry name" value="Gal_Oxase/kelch_b-propeller"/>
</dbReference>
<proteinExistence type="predicted"/>
<organism evidence="6 7">
    <name type="scientific">Thelonectria olida</name>
    <dbReference type="NCBI Taxonomy" id="1576542"/>
    <lineage>
        <taxon>Eukaryota</taxon>
        <taxon>Fungi</taxon>
        <taxon>Dikarya</taxon>
        <taxon>Ascomycota</taxon>
        <taxon>Pezizomycotina</taxon>
        <taxon>Sordariomycetes</taxon>
        <taxon>Hypocreomycetidae</taxon>
        <taxon>Hypocreales</taxon>
        <taxon>Nectriaceae</taxon>
        <taxon>Thelonectria</taxon>
    </lineage>
</organism>
<feature type="chain" id="PRO_5040465867" evidence="2">
    <location>
        <begin position="36"/>
        <end position="1229"/>
    </location>
</feature>
<dbReference type="InterPro" id="IPR024982">
    <property type="entry name" value="Rax2-like_C"/>
</dbReference>
<evidence type="ECO:0000259" key="4">
    <source>
        <dbReference type="Pfam" id="PF20842"/>
    </source>
</evidence>
<feature type="domain" description="Rax2-like second" evidence="4">
    <location>
        <begin position="233"/>
        <end position="374"/>
    </location>
</feature>
<dbReference type="Pfam" id="PF20843">
    <property type="entry name" value="Rax2_3"/>
    <property type="match status" value="1"/>
</dbReference>
<gene>
    <name evidence="6" type="ORF">B0T10DRAFT_453725</name>
</gene>